<protein>
    <recommendedName>
        <fullName evidence="3">Acyl-homoserine-lactone synthase</fullName>
    </recommendedName>
</protein>
<gene>
    <name evidence="1" type="ORF">RFM42_32520</name>
</gene>
<evidence type="ECO:0000313" key="1">
    <source>
        <dbReference type="EMBL" id="MDX8535733.1"/>
    </source>
</evidence>
<evidence type="ECO:0000313" key="2">
    <source>
        <dbReference type="Proteomes" id="UP001285154"/>
    </source>
</evidence>
<reference evidence="1 2" key="1">
    <citation type="submission" date="2023-08" db="EMBL/GenBank/DDBJ databases">
        <title>Implementing the SeqCode for naming new Mesorhizobium species isolated from Vachellia karroo root nodules.</title>
        <authorList>
            <person name="Van Lill M."/>
        </authorList>
    </citation>
    <scope>NUCLEOTIDE SEQUENCE [LARGE SCALE GENOMIC DNA]</scope>
    <source>
        <strain evidence="1 2">VK25D</strain>
    </source>
</reference>
<keyword evidence="2" id="KW-1185">Reference proteome</keyword>
<evidence type="ECO:0008006" key="3">
    <source>
        <dbReference type="Google" id="ProtNLM"/>
    </source>
</evidence>
<dbReference type="RefSeq" id="WP_320253301.1">
    <property type="nucleotide sequence ID" value="NZ_JAVIIQ010000027.1"/>
</dbReference>
<accession>A0ABU5AEM0</accession>
<dbReference type="EMBL" id="JAVIIQ010000027">
    <property type="protein sequence ID" value="MDX8535733.1"/>
    <property type="molecule type" value="Genomic_DNA"/>
</dbReference>
<organism evidence="1 2">
    <name type="scientific">Mesorhizobium vachelliae</name>
    <dbReference type="NCBI Taxonomy" id="3072309"/>
    <lineage>
        <taxon>Bacteria</taxon>
        <taxon>Pseudomonadati</taxon>
        <taxon>Pseudomonadota</taxon>
        <taxon>Alphaproteobacteria</taxon>
        <taxon>Hyphomicrobiales</taxon>
        <taxon>Phyllobacteriaceae</taxon>
        <taxon>Mesorhizobium</taxon>
    </lineage>
</organism>
<sequence length="58" mass="6960">MLQLIAPEWNGDFADELHAMRRLRHHVFKQRLDWEVSWTIRKSGRQIEPPSKNYSLGN</sequence>
<proteinExistence type="predicted"/>
<name>A0ABU5AEM0_9HYPH</name>
<dbReference type="Proteomes" id="UP001285154">
    <property type="component" value="Unassembled WGS sequence"/>
</dbReference>
<comment type="caution">
    <text evidence="1">The sequence shown here is derived from an EMBL/GenBank/DDBJ whole genome shotgun (WGS) entry which is preliminary data.</text>
</comment>